<dbReference type="CDD" id="cd00082">
    <property type="entry name" value="HisKA"/>
    <property type="match status" value="1"/>
</dbReference>
<feature type="transmembrane region" description="Helical" evidence="18">
    <location>
        <begin position="282"/>
        <end position="302"/>
    </location>
</feature>
<sequence length="600" mass="64474">MKTMSGVQQRNSHRRLFGAVIVAACICLVVSVYLAREWAGRRAYEDLRTAAEESLALQIEALTGVMEKYRLIPALLSRRQTLRGFLDGSSTADEIEVVEMLRGIAAASGARDIVLADPAGKVIASARSLTDTGTIERSKLPEATMQRRLGRAALELDDGTRAYAFASHVAGADGANAGMIAVMVPFGAIEANWSLSSNPIFVTDTREFVFLSNRLDWLGKPWQASASAPNVEPLSFAAGDFVRVPADRTVRYIEAARTIPNLGWTMHVLIHAEPVATARRNAGWLTALAIILVTVSVLILIGRREMNLARARLEKAQNLRLERLVRDRTAELSTVNAALRNEVEVRREAERQLRETQDELVHAAKLAVIGQMSATLSHEYNQPLAAIKTYAANGVRMIEREKTDGLPDVLARIGQMVDRMSALSRTLLAFSRKPGTKLQPVAIDEVVSDALILIGQRARKAGISIVSDVPAGVTAHSGKLRLSQVLVNLVGNAIDALRGENETAPAGAVIRICAAMEGGRVVLSIEDNGPGMGASVRDRIFEPFFTTKPVGSGLGLGLSVVDNIVRDLNGTVRVETPGPGGGARFVIELPAEAAAAEAAE</sequence>
<evidence type="ECO:0000256" key="1">
    <source>
        <dbReference type="ARBA" id="ARBA00000085"/>
    </source>
</evidence>
<feature type="domain" description="Histidine kinase" evidence="19">
    <location>
        <begin position="375"/>
        <end position="593"/>
    </location>
</feature>
<evidence type="ECO:0000256" key="18">
    <source>
        <dbReference type="SAM" id="Phobius"/>
    </source>
</evidence>
<dbReference type="PRINTS" id="PR00344">
    <property type="entry name" value="BCTRLSENSOR"/>
</dbReference>
<comment type="caution">
    <text evidence="20">The sequence shown here is derived from an EMBL/GenBank/DDBJ whole genome shotgun (WGS) entry which is preliminary data.</text>
</comment>
<evidence type="ECO:0000256" key="12">
    <source>
        <dbReference type="ARBA" id="ARBA00022989"/>
    </source>
</evidence>
<keyword evidence="5" id="KW-0997">Cell inner membrane</keyword>
<keyword evidence="9" id="KW-0547">Nucleotide-binding</keyword>
<keyword evidence="11" id="KW-0067">ATP-binding</keyword>
<dbReference type="InterPro" id="IPR005467">
    <property type="entry name" value="His_kinase_dom"/>
</dbReference>
<dbReference type="InterPro" id="IPR003661">
    <property type="entry name" value="HisK_dim/P_dom"/>
</dbReference>
<dbReference type="GO" id="GO:0005886">
    <property type="term" value="C:plasma membrane"/>
    <property type="evidence" value="ECO:0007669"/>
    <property type="project" value="UniProtKB-SubCell"/>
</dbReference>
<evidence type="ECO:0000256" key="8">
    <source>
        <dbReference type="ARBA" id="ARBA00022692"/>
    </source>
</evidence>
<evidence type="ECO:0000256" key="10">
    <source>
        <dbReference type="ARBA" id="ARBA00022777"/>
    </source>
</evidence>
<dbReference type="InterPro" id="IPR036890">
    <property type="entry name" value="HATPase_C_sf"/>
</dbReference>
<dbReference type="Gene3D" id="3.30.565.10">
    <property type="entry name" value="Histidine kinase-like ATPase, C-terminal domain"/>
    <property type="match status" value="1"/>
</dbReference>
<keyword evidence="8 18" id="KW-0812">Transmembrane</keyword>
<dbReference type="Gene3D" id="3.30.450.20">
    <property type="entry name" value="PAS domain"/>
    <property type="match status" value="1"/>
</dbReference>
<gene>
    <name evidence="20" type="ORF">E0D97_16865</name>
</gene>
<keyword evidence="10 20" id="KW-0418">Kinase</keyword>
<evidence type="ECO:0000256" key="17">
    <source>
        <dbReference type="SAM" id="Coils"/>
    </source>
</evidence>
<comment type="function">
    <text evidence="15">Member of the two-component regulatory system DctB/DctD involved in the transport of C4-dicarboxylates. DctB functions as a membrane-associated protein kinase that phosphorylates DctD in response to environmental signals.</text>
</comment>
<proteinExistence type="predicted"/>
<dbReference type="Proteomes" id="UP000291301">
    <property type="component" value="Unassembled WGS sequence"/>
</dbReference>
<dbReference type="PANTHER" id="PTHR43065">
    <property type="entry name" value="SENSOR HISTIDINE KINASE"/>
    <property type="match status" value="1"/>
</dbReference>
<feature type="coiled-coil region" evidence="17">
    <location>
        <begin position="339"/>
        <end position="366"/>
    </location>
</feature>
<dbReference type="SUPFAM" id="SSF55874">
    <property type="entry name" value="ATPase domain of HSP90 chaperone/DNA topoisomerase II/histidine kinase"/>
    <property type="match status" value="1"/>
</dbReference>
<evidence type="ECO:0000256" key="11">
    <source>
        <dbReference type="ARBA" id="ARBA00022840"/>
    </source>
</evidence>
<evidence type="ECO:0000256" key="4">
    <source>
        <dbReference type="ARBA" id="ARBA00022475"/>
    </source>
</evidence>
<keyword evidence="12 18" id="KW-1133">Transmembrane helix</keyword>
<dbReference type="AlphaFoldDB" id="A0A4V2MN56"/>
<dbReference type="InterPro" id="IPR004358">
    <property type="entry name" value="Sig_transdc_His_kin-like_C"/>
</dbReference>
<evidence type="ECO:0000256" key="13">
    <source>
        <dbReference type="ARBA" id="ARBA00023012"/>
    </source>
</evidence>
<dbReference type="EMBL" id="SJST01000009">
    <property type="protein sequence ID" value="TCD11377.1"/>
    <property type="molecule type" value="Genomic_DNA"/>
</dbReference>
<dbReference type="EC" id="2.7.13.3" evidence="3"/>
<protein>
    <recommendedName>
        <fullName evidence="16">C4-dicarboxylate transport sensor protein DctB</fullName>
        <ecNumber evidence="3">2.7.13.3</ecNumber>
    </recommendedName>
</protein>
<dbReference type="RefSeq" id="WP_131571304.1">
    <property type="nucleotide sequence ID" value="NZ_JAINFK010000008.1"/>
</dbReference>
<comment type="catalytic activity">
    <reaction evidence="1">
        <text>ATP + protein L-histidine = ADP + protein N-phospho-L-histidine.</text>
        <dbReference type="EC" id="2.7.13.3"/>
    </reaction>
</comment>
<evidence type="ECO:0000313" key="21">
    <source>
        <dbReference type="Proteomes" id="UP000291301"/>
    </source>
</evidence>
<keyword evidence="7" id="KW-0808">Transferase</keyword>
<keyword evidence="21" id="KW-1185">Reference proteome</keyword>
<evidence type="ECO:0000256" key="9">
    <source>
        <dbReference type="ARBA" id="ARBA00022741"/>
    </source>
</evidence>
<keyword evidence="17" id="KW-0175">Coiled coil</keyword>
<evidence type="ECO:0000256" key="7">
    <source>
        <dbReference type="ARBA" id="ARBA00022679"/>
    </source>
</evidence>
<keyword evidence="13" id="KW-0902">Two-component regulatory system</keyword>
<keyword evidence="14 18" id="KW-0472">Membrane</keyword>
<dbReference type="Gene3D" id="1.10.287.130">
    <property type="match status" value="1"/>
</dbReference>
<evidence type="ECO:0000256" key="3">
    <source>
        <dbReference type="ARBA" id="ARBA00012438"/>
    </source>
</evidence>
<keyword evidence="4" id="KW-1003">Cell membrane</keyword>
<dbReference type="SMART" id="SM00387">
    <property type="entry name" value="HATPase_c"/>
    <property type="match status" value="1"/>
</dbReference>
<feature type="transmembrane region" description="Helical" evidence="18">
    <location>
        <begin position="16"/>
        <end position="35"/>
    </location>
</feature>
<dbReference type="SUPFAM" id="SSF47384">
    <property type="entry name" value="Homodimeric domain of signal transducing histidine kinase"/>
    <property type="match status" value="1"/>
</dbReference>
<dbReference type="Pfam" id="PF00512">
    <property type="entry name" value="HisKA"/>
    <property type="match status" value="1"/>
</dbReference>
<dbReference type="PIRSF" id="PIRSF036431">
    <property type="entry name" value="STHK_DctB"/>
    <property type="match status" value="1"/>
</dbReference>
<dbReference type="OrthoDB" id="9805722at2"/>
<keyword evidence="6" id="KW-0597">Phosphoprotein</keyword>
<dbReference type="InterPro" id="IPR036097">
    <property type="entry name" value="HisK_dim/P_sf"/>
</dbReference>
<evidence type="ECO:0000256" key="14">
    <source>
        <dbReference type="ARBA" id="ARBA00023136"/>
    </source>
</evidence>
<evidence type="ECO:0000256" key="16">
    <source>
        <dbReference type="ARBA" id="ARBA00073143"/>
    </source>
</evidence>
<evidence type="ECO:0000313" key="20">
    <source>
        <dbReference type="EMBL" id="TCD11377.1"/>
    </source>
</evidence>
<dbReference type="PANTHER" id="PTHR43065:SF46">
    <property type="entry name" value="C4-DICARBOXYLATE TRANSPORT SENSOR PROTEIN DCTB"/>
    <property type="match status" value="1"/>
</dbReference>
<reference evidence="20 21" key="1">
    <citation type="journal article" date="2015" name="Antonie Van Leeuwenhoek">
        <title>Oricola cellulosilytica gen. nov., sp. nov., a cellulose-degrading bacterium of the family Phyllobacteriaceae isolated from surface seashore water, and emended descriptions of Mesorhizobium loti and Phyllobacterium myrsinacearum.</title>
        <authorList>
            <person name="Hameed A."/>
            <person name="Shahina M."/>
            <person name="Lai W.A."/>
            <person name="Lin S.Y."/>
            <person name="Young L.S."/>
            <person name="Liu Y.C."/>
            <person name="Hsu Y.H."/>
            <person name="Young C.C."/>
        </authorList>
    </citation>
    <scope>NUCLEOTIDE SEQUENCE [LARGE SCALE GENOMIC DNA]</scope>
    <source>
        <strain evidence="20 21">KCTC 52183</strain>
    </source>
</reference>
<dbReference type="GO" id="GO:0000155">
    <property type="term" value="F:phosphorelay sensor kinase activity"/>
    <property type="evidence" value="ECO:0007669"/>
    <property type="project" value="InterPro"/>
</dbReference>
<accession>A0A4V2MN56</accession>
<dbReference type="InterPro" id="IPR017055">
    <property type="entry name" value="Sig_transdc_His_kinase_DctB"/>
</dbReference>
<dbReference type="SMART" id="SM00388">
    <property type="entry name" value="HisKA"/>
    <property type="match status" value="1"/>
</dbReference>
<name>A0A4V2MN56_9HYPH</name>
<evidence type="ECO:0000256" key="5">
    <source>
        <dbReference type="ARBA" id="ARBA00022519"/>
    </source>
</evidence>
<comment type="subcellular location">
    <subcellularLocation>
        <location evidence="2">Cell inner membrane</location>
        <topology evidence="2">Multi-pass membrane protein</topology>
    </subcellularLocation>
</comment>
<evidence type="ECO:0000259" key="19">
    <source>
        <dbReference type="PROSITE" id="PS50109"/>
    </source>
</evidence>
<dbReference type="FunFam" id="1.10.287.130:FF:000049">
    <property type="entry name" value="C4-dicarboxylate transport sensor protein DctB"/>
    <property type="match status" value="1"/>
</dbReference>
<evidence type="ECO:0000256" key="6">
    <source>
        <dbReference type="ARBA" id="ARBA00022553"/>
    </source>
</evidence>
<dbReference type="InterPro" id="IPR003594">
    <property type="entry name" value="HATPase_dom"/>
</dbReference>
<dbReference type="GO" id="GO:0005524">
    <property type="term" value="F:ATP binding"/>
    <property type="evidence" value="ECO:0007669"/>
    <property type="project" value="UniProtKB-KW"/>
</dbReference>
<dbReference type="PROSITE" id="PS50109">
    <property type="entry name" value="HIS_KIN"/>
    <property type="match status" value="1"/>
</dbReference>
<evidence type="ECO:0000256" key="2">
    <source>
        <dbReference type="ARBA" id="ARBA00004429"/>
    </source>
</evidence>
<evidence type="ECO:0000256" key="15">
    <source>
        <dbReference type="ARBA" id="ARBA00059004"/>
    </source>
</evidence>
<dbReference type="Pfam" id="PF02518">
    <property type="entry name" value="HATPase_c"/>
    <property type="match status" value="1"/>
</dbReference>
<organism evidence="20 21">
    <name type="scientific">Oricola cellulosilytica</name>
    <dbReference type="NCBI Taxonomy" id="1429082"/>
    <lineage>
        <taxon>Bacteria</taxon>
        <taxon>Pseudomonadati</taxon>
        <taxon>Pseudomonadota</taxon>
        <taxon>Alphaproteobacteria</taxon>
        <taxon>Hyphomicrobiales</taxon>
        <taxon>Ahrensiaceae</taxon>
        <taxon>Oricola</taxon>
    </lineage>
</organism>